<dbReference type="AlphaFoldDB" id="A0AAP3E6T7"/>
<sequence length="246" mass="26810">MSRIRVHGSTVDLEEPALVEGFPGVGLVGKIATDHLIDQLEMDYHASVHCEGLPRIGIYRKDRSTIQPPVRIYVSEVHDLFALQSDVPISSQAVKTVADCLTSWVVDHEATPLYLSGLPTDWDDQPDVFGVSTGDGGVHLEKHGIDAPSEDGVVSGPTGALLNRAAELHVDAVGLVVECSPQFPDPKAASVLLEETLAPIVDIDVDVDELIDRAAEIREQREAFARRMREMGEAESTQAQPLRMYQ</sequence>
<dbReference type="PANTHER" id="PTHR35610">
    <property type="entry name" value="3-ISOPROPYLMALATE DEHYDRATASE-RELATED"/>
    <property type="match status" value="1"/>
</dbReference>
<evidence type="ECO:0000313" key="2">
    <source>
        <dbReference type="Proteomes" id="UP001321047"/>
    </source>
</evidence>
<gene>
    <name evidence="1" type="ORF">OB919_09200</name>
</gene>
<dbReference type="InterPro" id="IPR019151">
    <property type="entry name" value="Proteasome_assmbl_chaperone_2"/>
</dbReference>
<name>A0AAP3E6T7_9EURY</name>
<dbReference type="Pfam" id="PF09754">
    <property type="entry name" value="PAC2"/>
    <property type="match status" value="1"/>
</dbReference>
<dbReference type="Proteomes" id="UP001321047">
    <property type="component" value="Unassembled WGS sequence"/>
</dbReference>
<dbReference type="PANTHER" id="PTHR35610:SF8">
    <property type="entry name" value="3-ISOPROPYLMALATE DEHYDRATASE"/>
    <property type="match status" value="1"/>
</dbReference>
<dbReference type="InterPro" id="IPR038389">
    <property type="entry name" value="PSMG2_sf"/>
</dbReference>
<organism evidence="1 2">
    <name type="scientific">Natronosalvus hydrolyticus</name>
    <dbReference type="NCBI Taxonomy" id="2979988"/>
    <lineage>
        <taxon>Archaea</taxon>
        <taxon>Methanobacteriati</taxon>
        <taxon>Methanobacteriota</taxon>
        <taxon>Stenosarchaea group</taxon>
        <taxon>Halobacteria</taxon>
        <taxon>Halobacteriales</taxon>
        <taxon>Natrialbaceae</taxon>
        <taxon>Natronosalvus</taxon>
    </lineage>
</organism>
<keyword evidence="2" id="KW-1185">Reference proteome</keyword>
<protein>
    <submittedName>
        <fullName evidence="1">PAC2 family protein</fullName>
    </submittedName>
</protein>
<evidence type="ECO:0000313" key="1">
    <source>
        <dbReference type="EMBL" id="MCU4752157.1"/>
    </source>
</evidence>
<accession>A0AAP3E6T7</accession>
<proteinExistence type="predicted"/>
<dbReference type="SUPFAM" id="SSF159659">
    <property type="entry name" value="Cgl1923-like"/>
    <property type="match status" value="1"/>
</dbReference>
<reference evidence="1 2" key="1">
    <citation type="submission" date="2022-09" db="EMBL/GenBank/DDBJ databases">
        <title>Enrichment on poylsaccharides allowed isolation of novel metabolic and taxonomic groups of Haloarchaea.</title>
        <authorList>
            <person name="Sorokin D.Y."/>
            <person name="Elcheninov A.G."/>
            <person name="Khizhniak T.V."/>
            <person name="Kolganova T.V."/>
            <person name="Kublanov I.V."/>
        </authorList>
    </citation>
    <scope>NUCLEOTIDE SEQUENCE [LARGE SCALE GENOMIC DNA]</scope>
    <source>
        <strain evidence="1 2">AArc-curdl1</strain>
    </source>
</reference>
<dbReference type="EMBL" id="JAOPJZ010000005">
    <property type="protein sequence ID" value="MCU4752157.1"/>
    <property type="molecule type" value="Genomic_DNA"/>
</dbReference>
<comment type="caution">
    <text evidence="1">The sequence shown here is derived from an EMBL/GenBank/DDBJ whole genome shotgun (WGS) entry which is preliminary data.</text>
</comment>
<dbReference type="RefSeq" id="WP_342808494.1">
    <property type="nucleotide sequence ID" value="NZ_JAOPJZ010000005.1"/>
</dbReference>
<dbReference type="Gene3D" id="3.40.50.10900">
    <property type="entry name" value="PAC-like subunit"/>
    <property type="match status" value="1"/>
</dbReference>